<dbReference type="EMBL" id="UINC01017330">
    <property type="protein sequence ID" value="SVA71704.1"/>
    <property type="molecule type" value="Genomic_DNA"/>
</dbReference>
<dbReference type="Pfam" id="PF12146">
    <property type="entry name" value="Hydrolase_4"/>
    <property type="match status" value="1"/>
</dbReference>
<dbReference type="SUPFAM" id="SSF53474">
    <property type="entry name" value="alpha/beta-Hydrolases"/>
    <property type="match status" value="1"/>
</dbReference>
<name>A0A381Y3V0_9ZZZZ</name>
<dbReference type="AlphaFoldDB" id="A0A381Y3V0"/>
<sequence>MSKVLIVFLGCLVASLGTLLVLLSFAPEERRDATGQTLSFSELTRQPVSSTFDKSNSNPPPRTSGQLLQWHARDGQKLTAFHFPSVASIKLILLHGSGYHGRYLHAMAAALADGGLADVVVPNLRGHYLSGLERGDIDYIDQLTDDLSDLIGILRRDAPRARVLVGGHSSGGGLALRFAGSKDGHQVDSYLLMAPFLGQAAPTTRKGSGGWARPAYPRIIGLSMLNAVGIRSLNGLKTLAFNMPASARDGTETLTYSYRLMIGFAPHPKLGSDLAALPNSSLLLVGLDDEAFLADEYPPLLKKYSQANAVLLPNQTHFSIVLHPNALAEVVQWLQRLDEPNDKDR</sequence>
<reference evidence="2" key="1">
    <citation type="submission" date="2018-05" db="EMBL/GenBank/DDBJ databases">
        <authorList>
            <person name="Lanie J.A."/>
            <person name="Ng W.-L."/>
            <person name="Kazmierczak K.M."/>
            <person name="Andrzejewski T.M."/>
            <person name="Davidsen T.M."/>
            <person name="Wayne K.J."/>
            <person name="Tettelin H."/>
            <person name="Glass J.I."/>
            <person name="Rusch D."/>
            <person name="Podicherti R."/>
            <person name="Tsui H.-C.T."/>
            <person name="Winkler M.E."/>
        </authorList>
    </citation>
    <scope>NUCLEOTIDE SEQUENCE</scope>
</reference>
<gene>
    <name evidence="2" type="ORF">METZ01_LOCUS124558</name>
</gene>
<protein>
    <recommendedName>
        <fullName evidence="1">Serine aminopeptidase S33 domain-containing protein</fullName>
    </recommendedName>
</protein>
<proteinExistence type="predicted"/>
<feature type="domain" description="Serine aminopeptidase S33" evidence="1">
    <location>
        <begin position="91"/>
        <end position="212"/>
    </location>
</feature>
<accession>A0A381Y3V0</accession>
<dbReference type="InterPro" id="IPR029058">
    <property type="entry name" value="AB_hydrolase_fold"/>
</dbReference>
<evidence type="ECO:0000313" key="2">
    <source>
        <dbReference type="EMBL" id="SVA71704.1"/>
    </source>
</evidence>
<organism evidence="2">
    <name type="scientific">marine metagenome</name>
    <dbReference type="NCBI Taxonomy" id="408172"/>
    <lineage>
        <taxon>unclassified sequences</taxon>
        <taxon>metagenomes</taxon>
        <taxon>ecological metagenomes</taxon>
    </lineage>
</organism>
<evidence type="ECO:0000259" key="1">
    <source>
        <dbReference type="Pfam" id="PF12146"/>
    </source>
</evidence>
<dbReference type="InterPro" id="IPR022742">
    <property type="entry name" value="Hydrolase_4"/>
</dbReference>
<dbReference type="Gene3D" id="3.40.50.1820">
    <property type="entry name" value="alpha/beta hydrolase"/>
    <property type="match status" value="1"/>
</dbReference>